<keyword evidence="1" id="KW-1133">Transmembrane helix</keyword>
<dbReference type="EMBL" id="AP014685">
    <property type="protein sequence ID" value="BAR62167.1"/>
    <property type="molecule type" value="Genomic_DNA"/>
</dbReference>
<dbReference type="InterPro" id="IPR050879">
    <property type="entry name" value="Acyltransferase_3"/>
</dbReference>
<feature type="transmembrane region" description="Helical" evidence="1">
    <location>
        <begin position="176"/>
        <end position="197"/>
    </location>
</feature>
<feature type="transmembrane region" description="Helical" evidence="1">
    <location>
        <begin position="125"/>
        <end position="144"/>
    </location>
</feature>
<feature type="transmembrane region" description="Helical" evidence="1">
    <location>
        <begin position="150"/>
        <end position="169"/>
    </location>
</feature>
<evidence type="ECO:0000256" key="1">
    <source>
        <dbReference type="SAM" id="Phobius"/>
    </source>
</evidence>
<name>A0A0E4BWX6_9BRAD</name>
<feature type="transmembrane region" description="Helical" evidence="1">
    <location>
        <begin position="73"/>
        <end position="90"/>
    </location>
</feature>
<reference evidence="3 4" key="1">
    <citation type="submission" date="2014-11" db="EMBL/GenBank/DDBJ databases">
        <title>Symbiosis island explosion on the genome of extra-slow-growing strains of soybean bradyrhizobia with massive insertion sequences.</title>
        <authorList>
            <person name="Iida T."/>
            <person name="Minamisawa K."/>
        </authorList>
    </citation>
    <scope>NUCLEOTIDE SEQUENCE [LARGE SCALE GENOMIC DNA]</scope>
    <source>
        <strain evidence="3 4">NK6</strain>
    </source>
</reference>
<organism evidence="3 4">
    <name type="scientific">Bradyrhizobium diazoefficiens</name>
    <dbReference type="NCBI Taxonomy" id="1355477"/>
    <lineage>
        <taxon>Bacteria</taxon>
        <taxon>Pseudomonadati</taxon>
        <taxon>Pseudomonadota</taxon>
        <taxon>Alphaproteobacteria</taxon>
        <taxon>Hyphomicrobiales</taxon>
        <taxon>Nitrobacteraceae</taxon>
        <taxon>Bradyrhizobium</taxon>
    </lineage>
</organism>
<dbReference type="GO" id="GO:0016747">
    <property type="term" value="F:acyltransferase activity, transferring groups other than amino-acyl groups"/>
    <property type="evidence" value="ECO:0007669"/>
    <property type="project" value="InterPro"/>
</dbReference>
<feature type="transmembrane region" description="Helical" evidence="1">
    <location>
        <begin position="209"/>
        <end position="229"/>
    </location>
</feature>
<evidence type="ECO:0000313" key="3">
    <source>
        <dbReference type="EMBL" id="BAR62167.1"/>
    </source>
</evidence>
<accession>A0A0E4BWX6</accession>
<dbReference type="PANTHER" id="PTHR23028">
    <property type="entry name" value="ACETYLTRANSFERASE"/>
    <property type="match status" value="1"/>
</dbReference>
<dbReference type="Pfam" id="PF01757">
    <property type="entry name" value="Acyl_transf_3"/>
    <property type="match status" value="1"/>
</dbReference>
<dbReference type="InterPro" id="IPR002656">
    <property type="entry name" value="Acyl_transf_3_dom"/>
</dbReference>
<keyword evidence="1" id="KW-0812">Transmembrane</keyword>
<keyword evidence="1" id="KW-0472">Membrane</keyword>
<feature type="domain" description="Acyltransferase 3" evidence="2">
    <location>
        <begin position="24"/>
        <end position="226"/>
    </location>
</feature>
<proteinExistence type="predicted"/>
<dbReference type="PANTHER" id="PTHR23028:SF53">
    <property type="entry name" value="ACYL_TRANSF_3 DOMAIN-CONTAINING PROTEIN"/>
    <property type="match status" value="1"/>
</dbReference>
<dbReference type="GO" id="GO:0000271">
    <property type="term" value="P:polysaccharide biosynthetic process"/>
    <property type="evidence" value="ECO:0007669"/>
    <property type="project" value="TreeGrafter"/>
</dbReference>
<dbReference type="Proteomes" id="UP000063308">
    <property type="component" value="Chromosome"/>
</dbReference>
<evidence type="ECO:0000259" key="2">
    <source>
        <dbReference type="Pfam" id="PF01757"/>
    </source>
</evidence>
<dbReference type="AlphaFoldDB" id="A0A0E4BWX6"/>
<sequence>MYVAQIMILWLWLYRDDADKLLLQMPALLTFTSDFGVWFGYSVGVLWSLAVEFWFYITFPALLFIARKAGYPVTFFLVLMVMSIAARLNQTESLTLAYYHQFLIGVIIALLVDDQKVPKFLATNIAFNSALAVLAICVAIPITARNFAGYFQGTCAAFAAGVLVCYWLQRPPRASLPILQGIGTISYSAYLLHPIVIDYVWKTKQHLPSHIPTFVAITLGASLVTYLAIERPFIALAHRHTRFGKPREQGVVQGANTPAAL</sequence>
<feature type="transmembrane region" description="Helical" evidence="1">
    <location>
        <begin position="96"/>
        <end position="113"/>
    </location>
</feature>
<protein>
    <recommendedName>
        <fullName evidence="2">Acyltransferase 3 domain-containing protein</fullName>
    </recommendedName>
</protein>
<evidence type="ECO:0000313" key="4">
    <source>
        <dbReference type="Proteomes" id="UP000063308"/>
    </source>
</evidence>
<feature type="transmembrane region" description="Helical" evidence="1">
    <location>
        <begin position="45"/>
        <end position="66"/>
    </location>
</feature>
<dbReference type="GO" id="GO:0016020">
    <property type="term" value="C:membrane"/>
    <property type="evidence" value="ECO:0007669"/>
    <property type="project" value="TreeGrafter"/>
</dbReference>
<gene>
    <name evidence="3" type="ORF">NK6_9023</name>
</gene>